<name>A0A0E0P7J7_ORYRU</name>
<evidence type="ECO:0000256" key="1">
    <source>
        <dbReference type="SAM" id="MobiDB-lite"/>
    </source>
</evidence>
<feature type="compositionally biased region" description="Low complexity" evidence="1">
    <location>
        <begin position="65"/>
        <end position="74"/>
    </location>
</feature>
<organism evidence="2 3">
    <name type="scientific">Oryza rufipogon</name>
    <name type="common">Brownbeard rice</name>
    <name type="synonym">Asian wild rice</name>
    <dbReference type="NCBI Taxonomy" id="4529"/>
    <lineage>
        <taxon>Eukaryota</taxon>
        <taxon>Viridiplantae</taxon>
        <taxon>Streptophyta</taxon>
        <taxon>Embryophyta</taxon>
        <taxon>Tracheophyta</taxon>
        <taxon>Spermatophyta</taxon>
        <taxon>Magnoliopsida</taxon>
        <taxon>Liliopsida</taxon>
        <taxon>Poales</taxon>
        <taxon>Poaceae</taxon>
        <taxon>BOP clade</taxon>
        <taxon>Oryzoideae</taxon>
        <taxon>Oryzeae</taxon>
        <taxon>Oryzinae</taxon>
        <taxon>Oryza</taxon>
    </lineage>
</organism>
<feature type="region of interest" description="Disordered" evidence="1">
    <location>
        <begin position="24"/>
        <end position="138"/>
    </location>
</feature>
<feature type="compositionally biased region" description="Gly residues" evidence="1">
    <location>
        <begin position="35"/>
        <end position="51"/>
    </location>
</feature>
<dbReference type="OMA" id="NCNRGSH"/>
<protein>
    <submittedName>
        <fullName evidence="2">Uncharacterized protein</fullName>
    </submittedName>
</protein>
<dbReference type="Gramene" id="ORUFI04G09260.1">
    <property type="protein sequence ID" value="ORUFI04G09260.1"/>
    <property type="gene ID" value="ORUFI04G09260"/>
</dbReference>
<dbReference type="AlphaFoldDB" id="A0A0E0P7J7"/>
<proteinExistence type="predicted"/>
<reference evidence="3" key="1">
    <citation type="submission" date="2013-06" db="EMBL/GenBank/DDBJ databases">
        <authorList>
            <person name="Zhao Q."/>
        </authorList>
    </citation>
    <scope>NUCLEOTIDE SEQUENCE</scope>
    <source>
        <strain evidence="3">cv. W1943</strain>
    </source>
</reference>
<sequence length="138" mass="14282">MATVDGPFPRQAIPVEPIRLARAADPAGGFSHGTSAGGGGKRADGGFGCGDGRPAARWLRERSGQRIQPRRLILQPPPLSRRCSSSGPPDDRGSAGGNCGSADGDNCNRGSHSDICSELPPLPSQLDDSKRRLGIGDL</sequence>
<reference evidence="2" key="2">
    <citation type="submission" date="2015-06" db="UniProtKB">
        <authorList>
            <consortium name="EnsemblPlants"/>
        </authorList>
    </citation>
    <scope>IDENTIFICATION</scope>
</reference>
<evidence type="ECO:0000313" key="2">
    <source>
        <dbReference type="EnsemblPlants" id="ORUFI04G09260.1"/>
    </source>
</evidence>
<dbReference type="Proteomes" id="UP000008022">
    <property type="component" value="Unassembled WGS sequence"/>
</dbReference>
<dbReference type="HOGENOM" id="CLU_1858572_0_0_1"/>
<accession>A0A0E0P7J7</accession>
<evidence type="ECO:0000313" key="3">
    <source>
        <dbReference type="Proteomes" id="UP000008022"/>
    </source>
</evidence>
<keyword evidence="3" id="KW-1185">Reference proteome</keyword>
<dbReference type="EnsemblPlants" id="ORUFI04G09260.1">
    <property type="protein sequence ID" value="ORUFI04G09260.1"/>
    <property type="gene ID" value="ORUFI04G09260"/>
</dbReference>